<reference evidence="1" key="2">
    <citation type="journal article" date="2023" name="IMA Fungus">
        <title>Comparative genomic study of the Penicillium genus elucidates a diverse pangenome and 15 lateral gene transfer events.</title>
        <authorList>
            <person name="Petersen C."/>
            <person name="Sorensen T."/>
            <person name="Nielsen M.R."/>
            <person name="Sondergaard T.E."/>
            <person name="Sorensen J.L."/>
            <person name="Fitzpatrick D.A."/>
            <person name="Frisvad J.C."/>
            <person name="Nielsen K.L."/>
        </authorList>
    </citation>
    <scope>NUCLEOTIDE SEQUENCE</scope>
    <source>
        <strain evidence="1">IBT 21917</strain>
    </source>
</reference>
<evidence type="ECO:0000313" key="2">
    <source>
        <dbReference type="Proteomes" id="UP001146351"/>
    </source>
</evidence>
<name>A0A9W9I7P5_9EURO</name>
<accession>A0A9W9I7P5</accession>
<dbReference type="Proteomes" id="UP001146351">
    <property type="component" value="Unassembled WGS sequence"/>
</dbReference>
<evidence type="ECO:0000313" key="1">
    <source>
        <dbReference type="EMBL" id="KAJ5171741.1"/>
    </source>
</evidence>
<dbReference type="EMBL" id="JAPQKO010000003">
    <property type="protein sequence ID" value="KAJ5171741.1"/>
    <property type="molecule type" value="Genomic_DNA"/>
</dbReference>
<keyword evidence="2" id="KW-1185">Reference proteome</keyword>
<dbReference type="AlphaFoldDB" id="A0A9W9I7P5"/>
<reference evidence="1" key="1">
    <citation type="submission" date="2022-11" db="EMBL/GenBank/DDBJ databases">
        <authorList>
            <person name="Petersen C."/>
        </authorList>
    </citation>
    <scope>NUCLEOTIDE SEQUENCE</scope>
    <source>
        <strain evidence="1">IBT 21917</strain>
    </source>
</reference>
<organism evidence="1 2">
    <name type="scientific">Penicillium capsulatum</name>
    <dbReference type="NCBI Taxonomy" id="69766"/>
    <lineage>
        <taxon>Eukaryota</taxon>
        <taxon>Fungi</taxon>
        <taxon>Dikarya</taxon>
        <taxon>Ascomycota</taxon>
        <taxon>Pezizomycotina</taxon>
        <taxon>Eurotiomycetes</taxon>
        <taxon>Eurotiomycetidae</taxon>
        <taxon>Eurotiales</taxon>
        <taxon>Aspergillaceae</taxon>
        <taxon>Penicillium</taxon>
    </lineage>
</organism>
<protein>
    <submittedName>
        <fullName evidence="1">Glutathione S-transferase domain-containing protein</fullName>
    </submittedName>
</protein>
<proteinExistence type="predicted"/>
<dbReference type="OrthoDB" id="2309723at2759"/>
<sequence length="192" mass="21999">MEFLSPTGEMLRLFIELVRLAVAIEDSHLTRQLSDLVEEVEFLRIELLAIENYFQCTPSNMNLSSHEKAPFKDCHDGAYAHAVKSKKLVEDQGKTNPMTVRLLVLERGRLDFDVETVDIMSLQNRRLAIRAINPRGEVQLSSLTTALSAQRPLLFASTWMKSPSVAHLWERTDLPFTLPMIYKDQAYAIYLF</sequence>
<gene>
    <name evidence="1" type="ORF">N7492_004334</name>
</gene>
<comment type="caution">
    <text evidence="1">The sequence shown here is derived from an EMBL/GenBank/DDBJ whole genome shotgun (WGS) entry which is preliminary data.</text>
</comment>